<dbReference type="AlphaFoldDB" id="A0A9D5LZB6"/>
<dbReference type="GO" id="GO:0005737">
    <property type="term" value="C:cytoplasm"/>
    <property type="evidence" value="ECO:0007669"/>
    <property type="project" value="TreeGrafter"/>
</dbReference>
<dbReference type="NCBIfam" id="TIGR01697">
    <property type="entry name" value="PNPH-PUNA-XAPA"/>
    <property type="match status" value="1"/>
</dbReference>
<evidence type="ECO:0000256" key="6">
    <source>
        <dbReference type="ARBA" id="ARBA00022679"/>
    </source>
</evidence>
<dbReference type="EC" id="2.4.2.1" evidence="8"/>
<dbReference type="GO" id="GO:0009116">
    <property type="term" value="P:nucleoside metabolic process"/>
    <property type="evidence" value="ECO:0007669"/>
    <property type="project" value="InterPro"/>
</dbReference>
<evidence type="ECO:0000256" key="4">
    <source>
        <dbReference type="ARBA" id="ARBA00011233"/>
    </source>
</evidence>
<comment type="pathway">
    <text evidence="2 8">Purine metabolism; purine nucleoside salvage.</text>
</comment>
<evidence type="ECO:0000256" key="5">
    <source>
        <dbReference type="ARBA" id="ARBA00022676"/>
    </source>
</evidence>
<evidence type="ECO:0000256" key="2">
    <source>
        <dbReference type="ARBA" id="ARBA00005058"/>
    </source>
</evidence>
<dbReference type="PANTHER" id="PTHR11904">
    <property type="entry name" value="METHYLTHIOADENOSINE/PURINE NUCLEOSIDE PHOSPHORYLASE"/>
    <property type="match status" value="1"/>
</dbReference>
<dbReference type="EMBL" id="JADCKB010000003">
    <property type="protein sequence ID" value="MBE5039276.1"/>
    <property type="molecule type" value="Genomic_DNA"/>
</dbReference>
<dbReference type="Proteomes" id="UP000806542">
    <property type="component" value="Unassembled WGS sequence"/>
</dbReference>
<evidence type="ECO:0000256" key="8">
    <source>
        <dbReference type="PIRNR" id="PIRNR000477"/>
    </source>
</evidence>
<dbReference type="Gene3D" id="3.40.50.1580">
    <property type="entry name" value="Nucleoside phosphorylase domain"/>
    <property type="match status" value="1"/>
</dbReference>
<name>A0A9D5LZB6_9FIRM</name>
<evidence type="ECO:0000256" key="3">
    <source>
        <dbReference type="ARBA" id="ARBA00006751"/>
    </source>
</evidence>
<comment type="function">
    <text evidence="1">The purine nucleoside phosphorylases catalyze the phosphorolytic breakdown of the N-glycosidic bond in the beta-(deoxy)ribonucleoside molecules, with the formation of the corresponding free purine bases and pentose-1-phosphate. Cleaves guanosine, inosine, 2'-deoxyguanosine and 2'-deoxyinosine.</text>
</comment>
<evidence type="ECO:0000259" key="9">
    <source>
        <dbReference type="Pfam" id="PF01048"/>
    </source>
</evidence>
<dbReference type="GO" id="GO:0004731">
    <property type="term" value="F:purine-nucleoside phosphorylase activity"/>
    <property type="evidence" value="ECO:0007669"/>
    <property type="project" value="UniProtKB-EC"/>
</dbReference>
<dbReference type="InterPro" id="IPR018099">
    <property type="entry name" value="Purine_phosphorylase-2_CS"/>
</dbReference>
<dbReference type="InterPro" id="IPR035994">
    <property type="entry name" value="Nucleoside_phosphorylase_sf"/>
</dbReference>
<accession>A0A9D5LZB6</accession>
<comment type="caution">
    <text evidence="10">The sequence shown here is derived from an EMBL/GenBank/DDBJ whole genome shotgun (WGS) entry which is preliminary data.</text>
</comment>
<protein>
    <recommendedName>
        <fullName evidence="8">Purine nucleoside phosphorylase</fullName>
        <ecNumber evidence="8">2.4.2.1</ecNumber>
    </recommendedName>
    <alternativeName>
        <fullName evidence="8">Inosine-guanosine phosphorylase</fullName>
    </alternativeName>
</protein>
<evidence type="ECO:0000313" key="11">
    <source>
        <dbReference type="Proteomes" id="UP000806542"/>
    </source>
</evidence>
<dbReference type="InterPro" id="IPR011270">
    <property type="entry name" value="Pur_Nuc_Pase_Ino/Guo-sp"/>
</dbReference>
<keyword evidence="5 8" id="KW-0328">Glycosyltransferase</keyword>
<sequence>MYQEATEYLKRRVGTDAKIGIILGTGLGQAAEAAEDPVVVPYSEIPNFPVSTVSGHAGRFVSGKIAGKSVLIMQGRVHFYEGYSMAQLAVPVQAMHMLGIEKLIVTNASGGICENYFPGQIVLITDHIKMTADSPLRGKNPDALGSRFFDMTQAYHPALKAAAHAAAAEMGLTLLEGVYAYMGGPQFETPAEIRMLRALGADLVGMSTVPEVITAAHCGMQVLGLSCVTNMAAGMKDGGMNQEVIAQAEEKLKERLKQLIIKVVRKI</sequence>
<evidence type="ECO:0000256" key="7">
    <source>
        <dbReference type="ARBA" id="ARBA00048556"/>
    </source>
</evidence>
<dbReference type="Pfam" id="PF01048">
    <property type="entry name" value="PNP_UDP_1"/>
    <property type="match status" value="1"/>
</dbReference>
<dbReference type="NCBIfam" id="NF006054">
    <property type="entry name" value="PRK08202.1"/>
    <property type="match status" value="1"/>
</dbReference>
<comment type="subunit">
    <text evidence="4">Homotrimer.</text>
</comment>
<dbReference type="NCBIfam" id="TIGR01700">
    <property type="entry name" value="PNPH"/>
    <property type="match status" value="1"/>
</dbReference>
<gene>
    <name evidence="10" type="ORF">INF28_02180</name>
</gene>
<dbReference type="SUPFAM" id="SSF53167">
    <property type="entry name" value="Purine and uridine phosphorylases"/>
    <property type="match status" value="1"/>
</dbReference>
<dbReference type="InterPro" id="IPR000845">
    <property type="entry name" value="Nucleoside_phosphorylase_d"/>
</dbReference>
<reference evidence="10" key="1">
    <citation type="submission" date="2020-10" db="EMBL/GenBank/DDBJ databases">
        <title>ChiBAC.</title>
        <authorList>
            <person name="Zenner C."/>
            <person name="Hitch T.C.A."/>
            <person name="Clavel T."/>
        </authorList>
    </citation>
    <scope>NUCLEOTIDE SEQUENCE</scope>
    <source>
        <strain evidence="10">DSM 107454</strain>
    </source>
</reference>
<evidence type="ECO:0000313" key="10">
    <source>
        <dbReference type="EMBL" id="MBE5039276.1"/>
    </source>
</evidence>
<organism evidence="10 11">
    <name type="scientific">Ructibacterium gallinarum</name>
    <dbReference type="NCBI Taxonomy" id="2779355"/>
    <lineage>
        <taxon>Bacteria</taxon>
        <taxon>Bacillati</taxon>
        <taxon>Bacillota</taxon>
        <taxon>Clostridia</taxon>
        <taxon>Eubacteriales</taxon>
        <taxon>Oscillospiraceae</taxon>
        <taxon>Ructibacterium</taxon>
    </lineage>
</organism>
<dbReference type="InterPro" id="IPR011268">
    <property type="entry name" value="Purine_phosphorylase"/>
</dbReference>
<dbReference type="PIRSF" id="PIRSF000477">
    <property type="entry name" value="PurNPase"/>
    <property type="match status" value="1"/>
</dbReference>
<evidence type="ECO:0000256" key="1">
    <source>
        <dbReference type="ARBA" id="ARBA00002678"/>
    </source>
</evidence>
<dbReference type="PANTHER" id="PTHR11904:SF9">
    <property type="entry name" value="PURINE NUCLEOSIDE PHOSPHORYLASE-RELATED"/>
    <property type="match status" value="1"/>
</dbReference>
<keyword evidence="6 8" id="KW-0808">Transferase</keyword>
<comment type="catalytic activity">
    <reaction evidence="7">
        <text>a purine 2'-deoxy-D-ribonucleoside + phosphate = a purine nucleobase + 2-deoxy-alpha-D-ribose 1-phosphate</text>
        <dbReference type="Rhea" id="RHEA:36431"/>
        <dbReference type="ChEBI" id="CHEBI:26386"/>
        <dbReference type="ChEBI" id="CHEBI:43474"/>
        <dbReference type="ChEBI" id="CHEBI:57259"/>
        <dbReference type="ChEBI" id="CHEBI:142361"/>
        <dbReference type="EC" id="2.4.2.1"/>
    </reaction>
</comment>
<dbReference type="PROSITE" id="PS01240">
    <property type="entry name" value="PNP_MTAP_2"/>
    <property type="match status" value="1"/>
</dbReference>
<keyword evidence="11" id="KW-1185">Reference proteome</keyword>
<comment type="similarity">
    <text evidence="3 8">Belongs to the PNP/MTAP phosphorylase family.</text>
</comment>
<feature type="domain" description="Nucleoside phosphorylase" evidence="9">
    <location>
        <begin position="18"/>
        <end position="265"/>
    </location>
</feature>
<dbReference type="CDD" id="cd09009">
    <property type="entry name" value="PNP-EcPNPII_like"/>
    <property type="match status" value="1"/>
</dbReference>
<proteinExistence type="inferred from homology"/>